<feature type="compositionally biased region" description="Basic and acidic residues" evidence="1">
    <location>
        <begin position="122"/>
        <end position="144"/>
    </location>
</feature>
<proteinExistence type="predicted"/>
<feature type="compositionally biased region" description="Basic and acidic residues" evidence="1">
    <location>
        <begin position="199"/>
        <end position="221"/>
    </location>
</feature>
<protein>
    <submittedName>
        <fullName evidence="2">Uncharacterized protein</fullName>
    </submittedName>
</protein>
<evidence type="ECO:0000256" key="1">
    <source>
        <dbReference type="SAM" id="MobiDB-lite"/>
    </source>
</evidence>
<evidence type="ECO:0000313" key="2">
    <source>
        <dbReference type="EMBL" id="KIK26409.1"/>
    </source>
</evidence>
<name>A0A0C9ZKC0_9AGAM</name>
<feature type="compositionally biased region" description="Basic and acidic residues" evidence="1">
    <location>
        <begin position="152"/>
        <end position="163"/>
    </location>
</feature>
<reference evidence="2 3" key="1">
    <citation type="submission" date="2014-04" db="EMBL/GenBank/DDBJ databases">
        <authorList>
            <consortium name="DOE Joint Genome Institute"/>
            <person name="Kuo A."/>
            <person name="Kohler A."/>
            <person name="Costa M.D."/>
            <person name="Nagy L.G."/>
            <person name="Floudas D."/>
            <person name="Copeland A."/>
            <person name="Barry K.W."/>
            <person name="Cichocki N."/>
            <person name="Veneault-Fourrey C."/>
            <person name="LaButti K."/>
            <person name="Lindquist E.A."/>
            <person name="Lipzen A."/>
            <person name="Lundell T."/>
            <person name="Morin E."/>
            <person name="Murat C."/>
            <person name="Sun H."/>
            <person name="Tunlid A."/>
            <person name="Henrissat B."/>
            <person name="Grigoriev I.V."/>
            <person name="Hibbett D.S."/>
            <person name="Martin F."/>
            <person name="Nordberg H.P."/>
            <person name="Cantor M.N."/>
            <person name="Hua S.X."/>
        </authorList>
    </citation>
    <scope>NUCLEOTIDE SEQUENCE [LARGE SCALE GENOMIC DNA]</scope>
    <source>
        <strain evidence="2 3">441</strain>
    </source>
</reference>
<feature type="compositionally biased region" description="Basic and acidic residues" evidence="1">
    <location>
        <begin position="170"/>
        <end position="192"/>
    </location>
</feature>
<keyword evidence="3" id="KW-1185">Reference proteome</keyword>
<gene>
    <name evidence="2" type="ORF">PISMIDRAFT_274896</name>
</gene>
<accession>A0A0C9ZKC0</accession>
<sequence length="273" mass="31201">MHFQLTKVTSSHSCAKLPSNRNRARDMMAVIKKKGYVVSSIAGTHHMHSARCLELTLVLTGCVYLTKRTADGPSCTALRVNHEGADLAFTVKKNEREQPEHADTYVRSTMSSDMLPTDCNGEQEKEEVREQKQEEVGEQKNEETGEREEEEVGKRWKEEVGEQKDEEEVGERKDEEEVGERKDEEEVGEQNREQGIGEQSKEEEVGEQKEEERVSELKNEGEDGERDEEERVGELKNEEEDRERDEEEVGHGDIDTTENSSEAGVYITPQQTR</sequence>
<evidence type="ECO:0000313" key="3">
    <source>
        <dbReference type="Proteomes" id="UP000054018"/>
    </source>
</evidence>
<feature type="compositionally biased region" description="Basic and acidic residues" evidence="1">
    <location>
        <begin position="93"/>
        <end position="104"/>
    </location>
</feature>
<organism evidence="2 3">
    <name type="scientific">Pisolithus microcarpus 441</name>
    <dbReference type="NCBI Taxonomy" id="765257"/>
    <lineage>
        <taxon>Eukaryota</taxon>
        <taxon>Fungi</taxon>
        <taxon>Dikarya</taxon>
        <taxon>Basidiomycota</taxon>
        <taxon>Agaricomycotina</taxon>
        <taxon>Agaricomycetes</taxon>
        <taxon>Agaricomycetidae</taxon>
        <taxon>Boletales</taxon>
        <taxon>Sclerodermatineae</taxon>
        <taxon>Pisolithaceae</taxon>
        <taxon>Pisolithus</taxon>
    </lineage>
</organism>
<dbReference type="EMBL" id="KN833702">
    <property type="protein sequence ID" value="KIK26409.1"/>
    <property type="molecule type" value="Genomic_DNA"/>
</dbReference>
<dbReference type="AlphaFoldDB" id="A0A0C9ZKC0"/>
<feature type="compositionally biased region" description="Polar residues" evidence="1">
    <location>
        <begin position="257"/>
        <end position="273"/>
    </location>
</feature>
<dbReference type="STRING" id="765257.A0A0C9ZKC0"/>
<dbReference type="Proteomes" id="UP000054018">
    <property type="component" value="Unassembled WGS sequence"/>
</dbReference>
<feature type="compositionally biased region" description="Acidic residues" evidence="1">
    <location>
        <begin position="222"/>
        <end position="248"/>
    </location>
</feature>
<feature type="region of interest" description="Disordered" evidence="1">
    <location>
        <begin position="93"/>
        <end position="273"/>
    </location>
</feature>
<reference evidence="3" key="2">
    <citation type="submission" date="2015-01" db="EMBL/GenBank/DDBJ databases">
        <title>Evolutionary Origins and Diversification of the Mycorrhizal Mutualists.</title>
        <authorList>
            <consortium name="DOE Joint Genome Institute"/>
            <consortium name="Mycorrhizal Genomics Consortium"/>
            <person name="Kohler A."/>
            <person name="Kuo A."/>
            <person name="Nagy L.G."/>
            <person name="Floudas D."/>
            <person name="Copeland A."/>
            <person name="Barry K.W."/>
            <person name="Cichocki N."/>
            <person name="Veneault-Fourrey C."/>
            <person name="LaButti K."/>
            <person name="Lindquist E.A."/>
            <person name="Lipzen A."/>
            <person name="Lundell T."/>
            <person name="Morin E."/>
            <person name="Murat C."/>
            <person name="Riley R."/>
            <person name="Ohm R."/>
            <person name="Sun H."/>
            <person name="Tunlid A."/>
            <person name="Henrissat B."/>
            <person name="Grigoriev I.V."/>
            <person name="Hibbett D.S."/>
            <person name="Martin F."/>
        </authorList>
    </citation>
    <scope>NUCLEOTIDE SEQUENCE [LARGE SCALE GENOMIC DNA]</scope>
    <source>
        <strain evidence="3">441</strain>
    </source>
</reference>
<dbReference type="OrthoDB" id="10499128at2759"/>
<dbReference type="HOGENOM" id="CLU_089027_0_0_1"/>